<proteinExistence type="predicted"/>
<accession>A0ABS8H7N8</accession>
<keyword evidence="2" id="KW-1185">Reference proteome</keyword>
<name>A0ABS8H7N8_9SPHN</name>
<sequence length="133" mass="14773">MTEDEILQRNLELAVGLPTGWQALYRQVIHDVAKVDGTATVVQAKEKFGEMRVYLKAYSEPAFALTDAATARSRTLCQTCAEPAVLSRTTDGFYATVCPQHSDGFAPAKFTPMRHVRVLIPKLDDDVEDDPSW</sequence>
<protein>
    <submittedName>
        <fullName evidence="1">Uncharacterized protein</fullName>
    </submittedName>
</protein>
<reference evidence="1 2" key="1">
    <citation type="submission" date="2021-10" db="EMBL/GenBank/DDBJ databases">
        <title>The diversity and Nitrogen Metabolism of Culturable Nitrate-Utilizing Bacteria Within the Oxygen Minimum Zone of the Changjiang (Yangtze River)Estuary.</title>
        <authorList>
            <person name="Zhang D."/>
            <person name="Zheng J."/>
            <person name="Liu S."/>
            <person name="He W."/>
        </authorList>
    </citation>
    <scope>NUCLEOTIDE SEQUENCE [LARGE SCALE GENOMIC DNA]</scope>
    <source>
        <strain evidence="1 2">FXH275-2</strain>
    </source>
</reference>
<dbReference type="EMBL" id="JAJGNP010000022">
    <property type="protein sequence ID" value="MCC4234582.1"/>
    <property type="molecule type" value="Genomic_DNA"/>
</dbReference>
<comment type="caution">
    <text evidence="1">The sequence shown here is derived from an EMBL/GenBank/DDBJ whole genome shotgun (WGS) entry which is preliminary data.</text>
</comment>
<evidence type="ECO:0000313" key="2">
    <source>
        <dbReference type="Proteomes" id="UP001198830"/>
    </source>
</evidence>
<organism evidence="1 2">
    <name type="scientific">Sphingobium soli</name>
    <dbReference type="NCBI Taxonomy" id="1591116"/>
    <lineage>
        <taxon>Bacteria</taxon>
        <taxon>Pseudomonadati</taxon>
        <taxon>Pseudomonadota</taxon>
        <taxon>Alphaproteobacteria</taxon>
        <taxon>Sphingomonadales</taxon>
        <taxon>Sphingomonadaceae</taxon>
        <taxon>Sphingobium</taxon>
    </lineage>
</organism>
<evidence type="ECO:0000313" key="1">
    <source>
        <dbReference type="EMBL" id="MCC4234582.1"/>
    </source>
</evidence>
<dbReference type="RefSeq" id="WP_133084307.1">
    <property type="nucleotide sequence ID" value="NZ_JAJGNP010000022.1"/>
</dbReference>
<dbReference type="Proteomes" id="UP001198830">
    <property type="component" value="Unassembled WGS sequence"/>
</dbReference>
<gene>
    <name evidence="1" type="ORF">LL253_18075</name>
</gene>